<dbReference type="AlphaFoldDB" id="A0A1H9XNH6"/>
<accession>A0A1H9XNH6</accession>
<reference evidence="3" key="1">
    <citation type="submission" date="2016-10" db="EMBL/GenBank/DDBJ databases">
        <authorList>
            <person name="Varghese N."/>
            <person name="Submissions S."/>
        </authorList>
    </citation>
    <scope>NUCLEOTIDE SEQUENCE [LARGE SCALE GENOMIC DNA]</scope>
    <source>
        <strain evidence="3">CGMCC 1.6963</strain>
    </source>
</reference>
<evidence type="ECO:0000256" key="1">
    <source>
        <dbReference type="SAM" id="Phobius"/>
    </source>
</evidence>
<dbReference type="STRING" id="587636.SAMN05216199_4034"/>
<feature type="transmembrane region" description="Helical" evidence="1">
    <location>
        <begin position="7"/>
        <end position="26"/>
    </location>
</feature>
<dbReference type="OrthoDB" id="3830423at2"/>
<keyword evidence="1" id="KW-0472">Membrane</keyword>
<evidence type="ECO:0000313" key="3">
    <source>
        <dbReference type="Proteomes" id="UP000199019"/>
    </source>
</evidence>
<keyword evidence="3" id="KW-1185">Reference proteome</keyword>
<feature type="transmembrane region" description="Helical" evidence="1">
    <location>
        <begin position="32"/>
        <end position="54"/>
    </location>
</feature>
<evidence type="ECO:0008006" key="4">
    <source>
        <dbReference type="Google" id="ProtNLM"/>
    </source>
</evidence>
<dbReference type="Proteomes" id="UP000199019">
    <property type="component" value="Unassembled WGS sequence"/>
</dbReference>
<organism evidence="2 3">
    <name type="scientific">Pedococcus cremeus</name>
    <dbReference type="NCBI Taxonomy" id="587636"/>
    <lineage>
        <taxon>Bacteria</taxon>
        <taxon>Bacillati</taxon>
        <taxon>Actinomycetota</taxon>
        <taxon>Actinomycetes</taxon>
        <taxon>Micrococcales</taxon>
        <taxon>Intrasporangiaceae</taxon>
        <taxon>Pedococcus</taxon>
    </lineage>
</organism>
<protein>
    <recommendedName>
        <fullName evidence="4">Integral membrane protein</fullName>
    </recommendedName>
</protein>
<feature type="transmembrane region" description="Helical" evidence="1">
    <location>
        <begin position="95"/>
        <end position="113"/>
    </location>
</feature>
<name>A0A1H9XNH6_9MICO</name>
<sequence>MDFVKDLFVLLHLVGMAAIVGGWIAVARAPKVIPPILWGARAQVLTGLILVGLLEATDETVNNAKIGVKLVVALAVAACAEIGNARQKRDEANPMLVNAAGGLALLNTAIAVLW</sequence>
<evidence type="ECO:0000313" key="2">
    <source>
        <dbReference type="EMBL" id="SES47233.1"/>
    </source>
</evidence>
<dbReference type="EMBL" id="FOHB01000009">
    <property type="protein sequence ID" value="SES47233.1"/>
    <property type="molecule type" value="Genomic_DNA"/>
</dbReference>
<keyword evidence="1" id="KW-1133">Transmembrane helix</keyword>
<keyword evidence="1" id="KW-0812">Transmembrane</keyword>
<gene>
    <name evidence="2" type="ORF">SAMN05216199_4034</name>
</gene>
<dbReference type="RefSeq" id="WP_091762131.1">
    <property type="nucleotide sequence ID" value="NZ_FOHB01000009.1"/>
</dbReference>
<proteinExistence type="predicted"/>